<evidence type="ECO:0000313" key="3">
    <source>
        <dbReference type="Proteomes" id="UP000053144"/>
    </source>
</evidence>
<evidence type="ECO:0000313" key="2">
    <source>
        <dbReference type="EMBL" id="KOM50071.1"/>
    </source>
</evidence>
<feature type="transmembrane region" description="Helical" evidence="1">
    <location>
        <begin position="105"/>
        <end position="127"/>
    </location>
</feature>
<gene>
    <name evidence="2" type="ORF">LR48_Vigan08g089800</name>
</gene>
<proteinExistence type="predicted"/>
<organism evidence="2 3">
    <name type="scientific">Phaseolus angularis</name>
    <name type="common">Azuki bean</name>
    <name type="synonym">Vigna angularis</name>
    <dbReference type="NCBI Taxonomy" id="3914"/>
    <lineage>
        <taxon>Eukaryota</taxon>
        <taxon>Viridiplantae</taxon>
        <taxon>Streptophyta</taxon>
        <taxon>Embryophyta</taxon>
        <taxon>Tracheophyta</taxon>
        <taxon>Spermatophyta</taxon>
        <taxon>Magnoliopsida</taxon>
        <taxon>eudicotyledons</taxon>
        <taxon>Gunneridae</taxon>
        <taxon>Pentapetalae</taxon>
        <taxon>rosids</taxon>
        <taxon>fabids</taxon>
        <taxon>Fabales</taxon>
        <taxon>Fabaceae</taxon>
        <taxon>Papilionoideae</taxon>
        <taxon>50 kb inversion clade</taxon>
        <taxon>NPAAA clade</taxon>
        <taxon>indigoferoid/millettioid clade</taxon>
        <taxon>Phaseoleae</taxon>
        <taxon>Vigna</taxon>
    </lineage>
</organism>
<accession>A0A0L9V4Y7</accession>
<sequence length="128" mass="14276">QIAEHIQDATVYLDAGSTESFQFLGAYPILLALGARAICSLENMCALDVVVDWNSNSDPARKLVVITSSLLSDAHRYILRCLSTHQVVRHCIIFTSISEVLICNYISFSLFLFPSLALLLLIFHVLYI</sequence>
<dbReference type="Proteomes" id="UP000053144">
    <property type="component" value="Chromosome 8"/>
</dbReference>
<dbReference type="AlphaFoldDB" id="A0A0L9V4Y7"/>
<dbReference type="EMBL" id="CM003378">
    <property type="protein sequence ID" value="KOM50071.1"/>
    <property type="molecule type" value="Genomic_DNA"/>
</dbReference>
<dbReference type="STRING" id="3914.A0A0L9V4Y7"/>
<keyword evidence="1" id="KW-0812">Transmembrane</keyword>
<dbReference type="OMA" id="MEYCRSV"/>
<evidence type="ECO:0000256" key="1">
    <source>
        <dbReference type="SAM" id="Phobius"/>
    </source>
</evidence>
<keyword evidence="1" id="KW-0472">Membrane</keyword>
<name>A0A0L9V4Y7_PHAAN</name>
<dbReference type="Gramene" id="KOM50071">
    <property type="protein sequence ID" value="KOM50071"/>
    <property type="gene ID" value="LR48_Vigan08g089800"/>
</dbReference>
<keyword evidence="1" id="KW-1133">Transmembrane helix</keyword>
<protein>
    <submittedName>
        <fullName evidence="2">Uncharacterized protein</fullName>
    </submittedName>
</protein>
<reference evidence="3" key="1">
    <citation type="journal article" date="2015" name="Proc. Natl. Acad. Sci. U.S.A.">
        <title>Genome sequencing of adzuki bean (Vigna angularis) provides insight into high starch and low fat accumulation and domestication.</title>
        <authorList>
            <person name="Yang K."/>
            <person name="Tian Z."/>
            <person name="Chen C."/>
            <person name="Luo L."/>
            <person name="Zhao B."/>
            <person name="Wang Z."/>
            <person name="Yu L."/>
            <person name="Li Y."/>
            <person name="Sun Y."/>
            <person name="Li W."/>
            <person name="Chen Y."/>
            <person name="Li Y."/>
            <person name="Zhang Y."/>
            <person name="Ai D."/>
            <person name="Zhao J."/>
            <person name="Shang C."/>
            <person name="Ma Y."/>
            <person name="Wu B."/>
            <person name="Wang M."/>
            <person name="Gao L."/>
            <person name="Sun D."/>
            <person name="Zhang P."/>
            <person name="Guo F."/>
            <person name="Wang W."/>
            <person name="Li Y."/>
            <person name="Wang J."/>
            <person name="Varshney R.K."/>
            <person name="Wang J."/>
            <person name="Ling H.Q."/>
            <person name="Wan P."/>
        </authorList>
    </citation>
    <scope>NUCLEOTIDE SEQUENCE</scope>
    <source>
        <strain evidence="3">cv. Jingnong 6</strain>
    </source>
</reference>
<feature type="non-terminal residue" evidence="2">
    <location>
        <position position="1"/>
    </location>
</feature>